<accession>B0LTX0</accession>
<proteinExistence type="predicted"/>
<evidence type="ECO:0000313" key="2">
    <source>
        <dbReference type="EMBL" id="ABY83596.1"/>
    </source>
</evidence>
<geneLocation type="plasmid" evidence="2">
    <name>pSHK1</name>
</geneLocation>
<organism evidence="2">
    <name type="scientific">Streptomyces sp. HK1</name>
    <dbReference type="NCBI Taxonomy" id="405041"/>
    <lineage>
        <taxon>Bacteria</taxon>
        <taxon>Bacillati</taxon>
        <taxon>Actinomycetota</taxon>
        <taxon>Actinomycetes</taxon>
        <taxon>Kitasatosporales</taxon>
        <taxon>Streptomycetaceae</taxon>
        <taxon>Streptomyces</taxon>
    </lineage>
</organism>
<keyword evidence="2" id="KW-0614">Plasmid</keyword>
<name>B0LTX0_9ACTN</name>
<reference evidence="2" key="1">
    <citation type="journal article" date="2011" name="Acta Biochim. Biophys. Sin.">
        <title>Characterization of the multiple CRISPR loci on Streptomyces linear plasmid pSHK1.</title>
        <authorList>
            <person name="Guo P."/>
            <person name="Cheng Q."/>
            <person name="Xie P."/>
            <person name="Fan Y."/>
            <person name="Jiang W."/>
            <person name="Qin Z."/>
        </authorList>
    </citation>
    <scope>NUCLEOTIDE SEQUENCE</scope>
    <source>
        <strain evidence="2">HK1</strain>
        <plasmid evidence="2">pSHK1</plasmid>
    </source>
</reference>
<gene>
    <name evidence="2" type="ORF">pSHK1.127</name>
</gene>
<dbReference type="EMBL" id="EU372836">
    <property type="protein sequence ID" value="ABY83596.1"/>
    <property type="molecule type" value="Genomic_DNA"/>
</dbReference>
<dbReference type="AlphaFoldDB" id="B0LTX0"/>
<evidence type="ECO:0000256" key="1">
    <source>
        <dbReference type="SAM" id="MobiDB-lite"/>
    </source>
</evidence>
<protein>
    <submittedName>
        <fullName evidence="2">Uncharacterized protein</fullName>
    </submittedName>
</protein>
<feature type="compositionally biased region" description="Polar residues" evidence="1">
    <location>
        <begin position="36"/>
        <end position="47"/>
    </location>
</feature>
<feature type="compositionally biased region" description="Basic and acidic residues" evidence="1">
    <location>
        <begin position="11"/>
        <end position="20"/>
    </location>
</feature>
<sequence length="333" mass="36308">MTGSRGARAGHGRESVEKFIRQRSARRRSRRASASGPGTQNPAQVASSGGVLPALWGRAVRAWDHGRMSEESNLMSSLWPLAPSGATDWLLELCGDGITGFMPPAMPDAAWVLNAMYEHKQGPADVSYHEYHQARLADGSVQPHVVGGIDLDAVGVATGGGLGRARHPGPGWRRLRWAELARRTGDPVVPDGLMPSYRCFPAAKKEGSWPMGMVPPTEGSLDRETWNRLIAVLTQFSSAGPDTRCLAYYNPLMLGVIDLDNLHVRAGRLGDAEILYDQSEADFSPSNLWADDRSWVLCTDYDLWATKVAGSPALIHALLNDREIEAVRLPWAH</sequence>
<feature type="compositionally biased region" description="Basic residues" evidence="1">
    <location>
        <begin position="21"/>
        <end position="31"/>
    </location>
</feature>
<feature type="region of interest" description="Disordered" evidence="1">
    <location>
        <begin position="1"/>
        <end position="48"/>
    </location>
</feature>